<accession>A0A502M4A4</accession>
<protein>
    <submittedName>
        <fullName evidence="1">Uncharacterized protein</fullName>
    </submittedName>
</protein>
<evidence type="ECO:0000313" key="1">
    <source>
        <dbReference type="EMBL" id="TPI02567.1"/>
    </source>
</evidence>
<dbReference type="Proteomes" id="UP000317904">
    <property type="component" value="Unassembled WGS sequence"/>
</dbReference>
<evidence type="ECO:0000313" key="2">
    <source>
        <dbReference type="Proteomes" id="UP000317904"/>
    </source>
</evidence>
<name>A0A502M4A4_9MOLU</name>
<sequence length="94" mass="11135">MNLLQLLLLLNKSNLHQNLQQLHLLLLENKPNQAQVQHQLEKQEQQVIQPHKAVLQTTKVQQNLLQQQVKTQQDLTLHQDNKIKNRQSFMLCLF</sequence>
<organism evidence="1 2">
    <name type="scientific">Mycoplasma struthionis</name>
    <dbReference type="NCBI Taxonomy" id="538220"/>
    <lineage>
        <taxon>Bacteria</taxon>
        <taxon>Bacillati</taxon>
        <taxon>Mycoplasmatota</taxon>
        <taxon>Mollicutes</taxon>
        <taxon>Mycoplasmataceae</taxon>
        <taxon>Mycoplasma</taxon>
    </lineage>
</organism>
<reference evidence="1 2" key="1">
    <citation type="submission" date="2019-06" db="EMBL/GenBank/DDBJ databases">
        <title>A comparative genomics study of ostrich specific Mycoplasmas.</title>
        <authorList>
            <person name="Botes A."/>
            <person name="Nel T."/>
        </authorList>
    </citation>
    <scope>NUCLEOTIDE SEQUENCE [LARGE SCALE GENOMIC DNA]</scope>
    <source>
        <strain evidence="1 2">Ms01</strain>
    </source>
</reference>
<dbReference type="EMBL" id="VFSY01000015">
    <property type="protein sequence ID" value="TPI02567.1"/>
    <property type="molecule type" value="Genomic_DNA"/>
</dbReference>
<dbReference type="RefSeq" id="WP_140700900.1">
    <property type="nucleotide sequence ID" value="NZ_VFSY01000015.1"/>
</dbReference>
<proteinExistence type="predicted"/>
<gene>
    <name evidence="1" type="ORF">FJM01_00470</name>
</gene>
<dbReference type="AlphaFoldDB" id="A0A502M4A4"/>
<comment type="caution">
    <text evidence="1">The sequence shown here is derived from an EMBL/GenBank/DDBJ whole genome shotgun (WGS) entry which is preliminary data.</text>
</comment>